<dbReference type="PANTHER" id="PTHR44329:SF214">
    <property type="entry name" value="PROTEIN KINASE DOMAIN-CONTAINING PROTEIN"/>
    <property type="match status" value="1"/>
</dbReference>
<gene>
    <name evidence="4" type="ORF">TrCOL_g7673</name>
</gene>
<feature type="compositionally biased region" description="Basic and acidic residues" evidence="1">
    <location>
        <begin position="740"/>
        <end position="749"/>
    </location>
</feature>
<feature type="transmembrane region" description="Helical" evidence="2">
    <location>
        <begin position="401"/>
        <end position="421"/>
    </location>
</feature>
<evidence type="ECO:0000313" key="5">
    <source>
        <dbReference type="Proteomes" id="UP001165065"/>
    </source>
</evidence>
<proteinExistence type="predicted"/>
<dbReference type="PANTHER" id="PTHR44329">
    <property type="entry name" value="SERINE/THREONINE-PROTEIN KINASE TNNI3K-RELATED"/>
    <property type="match status" value="1"/>
</dbReference>
<dbReference type="Proteomes" id="UP001165065">
    <property type="component" value="Unassembled WGS sequence"/>
</dbReference>
<sequence>MKVAPDNERQHSPLAAARLTIAQEIRMSPPAKMQGLIARNEIESPAELRKLSTKGVESLDEILKKGTEDNSERTKLVTEHTKLNERARKLTHMAQIQGEQSIYHIILTILQWQMGYAFTMFIIVAVLVGFLRSFTFSKIDKVEFETTKSTKGVSVHHESAIFGLCAALLVSVHLVATTHGTLMQSFIEIEVDGKTIHGSKKQSSRLMTYTEAFSILRHTIIMTVISACISAALAYILHYTGSNLSFYLLDYFYIVIAIFFFGIFDLFYQRGKLKRVDKAFGGKIKDKSVIFHSTFDLNPTLQQRICIAVRGFTPVVAMLTFLVVYSLTIVSLFLYSGNIGKTLVLLVLHMGTREYALTLSRLEYMADYDPEFLYSPLKMFTKMTVYEMYFAMMTRVMLTSFTSHTFTMINILIVSLLQGFLRGTMKSRDEWFMAIRGKPPLNSTTHKQVIKSHVFISLISDSFSILMSCYTYVVFSRTRMVFNLGYRHDGVIDASSLLFGKAYEFGTLLVSDAMSLIWLQKHDLSLIKIFEEIDHYSLFLGHVSAACVATFGMLRSFATTPNFVYCSGFDPCSCAEFFIPLYVQSEYCNGPSNETLSENVQDIEVVNQETDSDTASLIIPIIAVATLFAIFFGGGIVIKTLDSRRRENEFQEMKEQLERQQISEEKMAMVLNVLGVNDYDMNDQGSSKRIQGVKRVISNKFQNLLEDLGRVATRQSELGLRGDDPKVDEPRDASVTIVDMPRDESKKEESEESELISSTKKEPAQNIEEDDISEGESEDSLQSTSSFGDGEEDHEIYLGVIQSLQIPSDEIEIVNYGIARGAFGEIHKAMYKGKFIAAKTLLTLDEESVTLFRHEIILSAQLQHPNIVLLIGASWDRGMIALVLEFAEGGSLDTALKKNFHSGINVEGTWSWHDPMLKIAIDIASALTYLHHTRFYDDISKSHKDTILHRDMKPGNVLLTSTLSAKVSDFGTSKALDVSTEQTMVGTPLFMAPEIHLGMNYDHAADVFSFGITLWSMSVGHENLFKRMMKDFRGTARPRRANAANIVMNAVAHDNLRPSLMEECHRGMPNSLKELIRSCWVENKRLRPSMDSVLSTLKTTVSVELEQMYTKNTRMTVASDNKMLRRASRLHRKTTGGEVVRHKAKLDTDHSGEVVAKRRPEHVEE</sequence>
<evidence type="ECO:0000313" key="4">
    <source>
        <dbReference type="EMBL" id="GMI44116.1"/>
    </source>
</evidence>
<feature type="transmembrane region" description="Helical" evidence="2">
    <location>
        <begin position="215"/>
        <end position="239"/>
    </location>
</feature>
<feature type="transmembrane region" description="Helical" evidence="2">
    <location>
        <begin position="114"/>
        <end position="135"/>
    </location>
</feature>
<evidence type="ECO:0000259" key="3">
    <source>
        <dbReference type="PROSITE" id="PS50011"/>
    </source>
</evidence>
<dbReference type="PROSITE" id="PS50011">
    <property type="entry name" value="PROTEIN_KINASE_DOM"/>
    <property type="match status" value="1"/>
</dbReference>
<dbReference type="InterPro" id="IPR008271">
    <property type="entry name" value="Ser/Thr_kinase_AS"/>
</dbReference>
<dbReference type="AlphaFoldDB" id="A0A9W7GDM6"/>
<dbReference type="GO" id="GO:0005524">
    <property type="term" value="F:ATP binding"/>
    <property type="evidence" value="ECO:0007669"/>
    <property type="project" value="InterPro"/>
</dbReference>
<feature type="transmembrane region" description="Helical" evidence="2">
    <location>
        <begin position="454"/>
        <end position="475"/>
    </location>
</feature>
<feature type="transmembrane region" description="Helical" evidence="2">
    <location>
        <begin position="155"/>
        <end position="176"/>
    </location>
</feature>
<dbReference type="OrthoDB" id="4062651at2759"/>
<dbReference type="InterPro" id="IPR051681">
    <property type="entry name" value="Ser/Thr_Kinases-Pseudokinases"/>
</dbReference>
<dbReference type="SMART" id="SM00220">
    <property type="entry name" value="S_TKc"/>
    <property type="match status" value="1"/>
</dbReference>
<dbReference type="PROSITE" id="PS00108">
    <property type="entry name" value="PROTEIN_KINASE_ST"/>
    <property type="match status" value="1"/>
</dbReference>
<evidence type="ECO:0000256" key="2">
    <source>
        <dbReference type="SAM" id="Phobius"/>
    </source>
</evidence>
<keyword evidence="2" id="KW-1133">Transmembrane helix</keyword>
<feature type="compositionally biased region" description="Acidic residues" evidence="1">
    <location>
        <begin position="767"/>
        <end position="779"/>
    </location>
</feature>
<keyword evidence="2" id="KW-0472">Membrane</keyword>
<dbReference type="SUPFAM" id="SSF56112">
    <property type="entry name" value="Protein kinase-like (PK-like)"/>
    <property type="match status" value="1"/>
</dbReference>
<feature type="domain" description="Protein kinase" evidence="3">
    <location>
        <begin position="812"/>
        <end position="1101"/>
    </location>
</feature>
<name>A0A9W7GDM6_9STRA</name>
<dbReference type="InterPro" id="IPR011009">
    <property type="entry name" value="Kinase-like_dom_sf"/>
</dbReference>
<feature type="transmembrane region" description="Helical" evidence="2">
    <location>
        <begin position="617"/>
        <end position="638"/>
    </location>
</feature>
<dbReference type="Pfam" id="PF00069">
    <property type="entry name" value="Pkinase"/>
    <property type="match status" value="1"/>
</dbReference>
<feature type="transmembrane region" description="Helical" evidence="2">
    <location>
        <begin position="539"/>
        <end position="558"/>
    </location>
</feature>
<dbReference type="EMBL" id="BRYA01000207">
    <property type="protein sequence ID" value="GMI44116.1"/>
    <property type="molecule type" value="Genomic_DNA"/>
</dbReference>
<keyword evidence="2" id="KW-0812">Transmembrane</keyword>
<feature type="compositionally biased region" description="Basic and acidic residues" evidence="1">
    <location>
        <begin position="720"/>
        <end position="732"/>
    </location>
</feature>
<dbReference type="Gene3D" id="1.10.510.10">
    <property type="entry name" value="Transferase(Phosphotransferase) domain 1"/>
    <property type="match status" value="1"/>
</dbReference>
<feature type="transmembrane region" description="Helical" evidence="2">
    <location>
        <begin position="312"/>
        <end position="335"/>
    </location>
</feature>
<feature type="region of interest" description="Disordered" evidence="1">
    <location>
        <begin position="716"/>
        <end position="789"/>
    </location>
</feature>
<evidence type="ECO:0000256" key="1">
    <source>
        <dbReference type="SAM" id="MobiDB-lite"/>
    </source>
</evidence>
<dbReference type="GO" id="GO:0004674">
    <property type="term" value="F:protein serine/threonine kinase activity"/>
    <property type="evidence" value="ECO:0007669"/>
    <property type="project" value="TreeGrafter"/>
</dbReference>
<dbReference type="Gene3D" id="3.30.200.20">
    <property type="entry name" value="Phosphorylase Kinase, domain 1"/>
    <property type="match status" value="1"/>
</dbReference>
<dbReference type="InterPro" id="IPR000719">
    <property type="entry name" value="Prot_kinase_dom"/>
</dbReference>
<accession>A0A9W7GDM6</accession>
<reference evidence="5" key="1">
    <citation type="journal article" date="2023" name="Commun. Biol.">
        <title>Genome analysis of Parmales, the sister group of diatoms, reveals the evolutionary specialization of diatoms from phago-mixotrophs to photoautotrophs.</title>
        <authorList>
            <person name="Ban H."/>
            <person name="Sato S."/>
            <person name="Yoshikawa S."/>
            <person name="Yamada K."/>
            <person name="Nakamura Y."/>
            <person name="Ichinomiya M."/>
            <person name="Sato N."/>
            <person name="Blanc-Mathieu R."/>
            <person name="Endo H."/>
            <person name="Kuwata A."/>
            <person name="Ogata H."/>
        </authorList>
    </citation>
    <scope>NUCLEOTIDE SEQUENCE [LARGE SCALE GENOMIC DNA]</scope>
</reference>
<comment type="caution">
    <text evidence="4">The sequence shown here is derived from an EMBL/GenBank/DDBJ whole genome shotgun (WGS) entry which is preliminary data.</text>
</comment>
<feature type="transmembrane region" description="Helical" evidence="2">
    <location>
        <begin position="251"/>
        <end position="268"/>
    </location>
</feature>
<organism evidence="4 5">
    <name type="scientific">Triparma columacea</name>
    <dbReference type="NCBI Taxonomy" id="722753"/>
    <lineage>
        <taxon>Eukaryota</taxon>
        <taxon>Sar</taxon>
        <taxon>Stramenopiles</taxon>
        <taxon>Ochrophyta</taxon>
        <taxon>Bolidophyceae</taxon>
        <taxon>Parmales</taxon>
        <taxon>Triparmaceae</taxon>
        <taxon>Triparma</taxon>
    </lineage>
</organism>
<keyword evidence="5" id="KW-1185">Reference proteome</keyword>
<protein>
    <recommendedName>
        <fullName evidence="3">Protein kinase domain-containing protein</fullName>
    </recommendedName>
</protein>